<keyword evidence="4" id="KW-0808">Transferase</keyword>
<organism evidence="12 13">
    <name type="scientific">Tolypothrix tenuis PCC 7101</name>
    <dbReference type="NCBI Taxonomy" id="231146"/>
    <lineage>
        <taxon>Bacteria</taxon>
        <taxon>Bacillati</taxon>
        <taxon>Cyanobacteriota</taxon>
        <taxon>Cyanophyceae</taxon>
        <taxon>Nostocales</taxon>
        <taxon>Tolypothrichaceae</taxon>
        <taxon>Tolypothrix</taxon>
    </lineage>
</organism>
<protein>
    <recommendedName>
        <fullName evidence="2">histidine kinase</fullName>
        <ecNumber evidence="2">2.7.13.3</ecNumber>
    </recommendedName>
</protein>
<evidence type="ECO:0000256" key="1">
    <source>
        <dbReference type="ARBA" id="ARBA00000085"/>
    </source>
</evidence>
<dbReference type="SUPFAM" id="SSF47384">
    <property type="entry name" value="Homodimeric domain of signal transducing histidine kinase"/>
    <property type="match status" value="1"/>
</dbReference>
<dbReference type="PROSITE" id="PS50109">
    <property type="entry name" value="HIS_KIN"/>
    <property type="match status" value="1"/>
</dbReference>
<evidence type="ECO:0000313" key="13">
    <source>
        <dbReference type="Proteomes" id="UP000218785"/>
    </source>
</evidence>
<dbReference type="Proteomes" id="UP000218785">
    <property type="component" value="Chromosome"/>
</dbReference>
<keyword evidence="6" id="KW-0902">Two-component regulatory system</keyword>
<name>A0A1Z4MZN4_9CYAN</name>
<dbReference type="InterPro" id="IPR003594">
    <property type="entry name" value="HATPase_dom"/>
</dbReference>
<dbReference type="InterPro" id="IPR004358">
    <property type="entry name" value="Sig_transdc_His_kin-like_C"/>
</dbReference>
<dbReference type="SUPFAM" id="SSF55874">
    <property type="entry name" value="ATPase domain of HSP90 chaperone/DNA topoisomerase II/histidine kinase"/>
    <property type="match status" value="1"/>
</dbReference>
<dbReference type="PANTHER" id="PTHR43304">
    <property type="entry name" value="PHYTOCHROME-LIKE PROTEIN CPH1"/>
    <property type="match status" value="1"/>
</dbReference>
<dbReference type="InterPro" id="IPR036097">
    <property type="entry name" value="HisK_dim/P_sf"/>
</dbReference>
<evidence type="ECO:0000313" key="12">
    <source>
        <dbReference type="EMBL" id="BAY98890.1"/>
    </source>
</evidence>
<dbReference type="Pfam" id="PF13426">
    <property type="entry name" value="PAS_9"/>
    <property type="match status" value="3"/>
</dbReference>
<keyword evidence="13" id="KW-1185">Reference proteome</keyword>
<dbReference type="PROSITE" id="PS50113">
    <property type="entry name" value="PAC"/>
    <property type="match status" value="5"/>
</dbReference>
<dbReference type="SMART" id="SM00086">
    <property type="entry name" value="PAC"/>
    <property type="match status" value="6"/>
</dbReference>
<feature type="domain" description="Histidine kinase" evidence="9">
    <location>
        <begin position="1097"/>
        <end position="1330"/>
    </location>
</feature>
<dbReference type="RefSeq" id="WP_096576655.1">
    <property type="nucleotide sequence ID" value="NZ_CAWNJS010000001.1"/>
</dbReference>
<dbReference type="CDD" id="cd00130">
    <property type="entry name" value="PAS"/>
    <property type="match status" value="5"/>
</dbReference>
<feature type="domain" description="PAC" evidence="11">
    <location>
        <begin position="492"/>
        <end position="547"/>
    </location>
</feature>
<feature type="coiled-coil region" evidence="8">
    <location>
        <begin position="128"/>
        <end position="162"/>
    </location>
</feature>
<dbReference type="InterPro" id="IPR000700">
    <property type="entry name" value="PAS-assoc_C"/>
</dbReference>
<dbReference type="NCBIfam" id="TIGR00229">
    <property type="entry name" value="sensory_box"/>
    <property type="match status" value="7"/>
</dbReference>
<dbReference type="CDD" id="cd00082">
    <property type="entry name" value="HisKA"/>
    <property type="match status" value="1"/>
</dbReference>
<evidence type="ECO:0000256" key="6">
    <source>
        <dbReference type="ARBA" id="ARBA00023012"/>
    </source>
</evidence>
<evidence type="ECO:0000256" key="2">
    <source>
        <dbReference type="ARBA" id="ARBA00012438"/>
    </source>
</evidence>
<feature type="domain" description="PAS" evidence="10">
    <location>
        <begin position="181"/>
        <end position="235"/>
    </location>
</feature>
<dbReference type="SMART" id="SM00388">
    <property type="entry name" value="HisKA"/>
    <property type="match status" value="1"/>
</dbReference>
<evidence type="ECO:0000256" key="7">
    <source>
        <dbReference type="ARBA" id="ARBA00055745"/>
    </source>
</evidence>
<feature type="coiled-coil region" evidence="8">
    <location>
        <begin position="919"/>
        <end position="948"/>
    </location>
</feature>
<evidence type="ECO:0000256" key="3">
    <source>
        <dbReference type="ARBA" id="ARBA00022553"/>
    </source>
</evidence>
<dbReference type="Pfam" id="PF08448">
    <property type="entry name" value="PAS_4"/>
    <property type="match status" value="5"/>
</dbReference>
<dbReference type="PROSITE" id="PS50112">
    <property type="entry name" value="PAS"/>
    <property type="match status" value="5"/>
</dbReference>
<sequence>MASEENSIFSEQIGLIDRVLAASTDHIYISDRSLRYVYASPAGLAALGLEQAQLLGKTWQELGFPADIMEVYDLQRRSVLQTGIPIRGETRFPTINGVRYYEYVISPIERNNGEIEAVITTSRDITERQQAEAALRQLSEELAVVNESLRREIAERQRAEQASQESQMRFSALVDAMFEGILMKEQGKIIEANAGFARMFGYTLEEVLGKSATDFLTPESGETLLHHIENQYELPYEITGIKKDGTLIQLEVVGKQSLYQGRSVRISAVRDITERKKAETERNQLLQQLEAERSRLEQVLQQMPLGVAIAEAPSGKQLFHNQEAVRLLRHPLLQAQTYQEYINYGAIHEDGQPYQPQEYPLARSLLSGEIIKGEEIRYRRGDGTFTLLSVSAAPIMDRDGQIIATVSAFEDISERKQAEQRLAKESLRIQTLFKTSFDGIVILDKQGNVLDANPRFAGMLGYNSQEIAKISIFDWDAHYTHAELQLMMQNCRNYDSGILETQHRRKDGSVYDVEISFNIVEWEGDVLRFCVCRDITERKRTEAALRENQIQLQRQLAEIETIYQSAPIGLSVLDPDLRFMRINERLAQINGFPIDAHIGRTVKELLPNIADAAEQLLRSILTTGKPVLNIEITGETPAQPGVQRTWLESFLPLKDGERTIGISIVCEEITERKQAEQSLQASEATLRLFAQYAPAGIAMLDRDMRYLIASQRWVDSYQLDTVESLIGRSHYEIFPEIPENWRQIHQRCLAGASEQCDEDLFIRADGTQQWISWEIHPWHTATGEIGGIIIFGDDITPQKQAKEALRQSEYLYRTLAHNFPNGGVNIFDRDLRYLLSDGTEIAKVGMTKAQLEGHTLWETVPPETSAVLEPHYRAALAGETTIFELSFGESIYQIHTLPLFNEQGEIFAGLSMSQNITLQKQAEQTLKMARDELELQVQERTKQLLETNAILQKREQEFRTLVENTPDVISRHNRQYRYLYVNPASTQQSGIPVTTYLGKTPVDLGYPQEIADFWTASLETVFTTGKMQIDEFRVPHQDEWKVYQTYVVPELGVNGEVESVMTISRDITELREAEESSRKLAEELKRSNQELEQFAYVASHDLQEPLRAVTSFTQMLAKRYQGQLDGKADMYIEFIVDGAIRMQQLVRDLLTYSRAGRYQPKLQSVDCNALLEQVKKDLQITITETQATITADPLPTVLADPTQLSNLFLNLIGNSLKYRSEFPPKVYISAHKNRLSLTEQHFPENCSPLSASSQEEWVFTVQDNGIGIEPQYAERIFGIFQRLHASDEYSGTGLGLAICKKIVERHSGRIWVESQLGQGATFYFTVPIGN</sequence>
<keyword evidence="5 12" id="KW-0418">Kinase</keyword>
<feature type="domain" description="PAC" evidence="11">
    <location>
        <begin position="372"/>
        <end position="424"/>
    </location>
</feature>
<dbReference type="PANTHER" id="PTHR43304:SF1">
    <property type="entry name" value="PAC DOMAIN-CONTAINING PROTEIN"/>
    <property type="match status" value="1"/>
</dbReference>
<dbReference type="InterPro" id="IPR001610">
    <property type="entry name" value="PAC"/>
</dbReference>
<dbReference type="InterPro" id="IPR035965">
    <property type="entry name" value="PAS-like_dom_sf"/>
</dbReference>
<dbReference type="Gene3D" id="3.30.450.20">
    <property type="entry name" value="PAS domain"/>
    <property type="match status" value="8"/>
</dbReference>
<dbReference type="Gene3D" id="1.10.287.130">
    <property type="match status" value="1"/>
</dbReference>
<dbReference type="InterPro" id="IPR013656">
    <property type="entry name" value="PAS_4"/>
</dbReference>
<dbReference type="EMBL" id="AP018248">
    <property type="protein sequence ID" value="BAY98890.1"/>
    <property type="molecule type" value="Genomic_DNA"/>
</dbReference>
<dbReference type="GO" id="GO:0000155">
    <property type="term" value="F:phosphorelay sensor kinase activity"/>
    <property type="evidence" value="ECO:0007669"/>
    <property type="project" value="InterPro"/>
</dbReference>
<keyword evidence="8" id="KW-0175">Coiled coil</keyword>
<keyword evidence="3" id="KW-0597">Phosphoprotein</keyword>
<dbReference type="Pfam" id="PF02518">
    <property type="entry name" value="HATPase_c"/>
    <property type="match status" value="1"/>
</dbReference>
<dbReference type="InterPro" id="IPR003661">
    <property type="entry name" value="HisK_dim/P_dom"/>
</dbReference>
<dbReference type="EC" id="2.7.13.3" evidence="2"/>
<dbReference type="PRINTS" id="PR00344">
    <property type="entry name" value="BCTRLSENSOR"/>
</dbReference>
<reference evidence="12 13" key="1">
    <citation type="submission" date="2017-06" db="EMBL/GenBank/DDBJ databases">
        <title>Genome sequencing of cyanobaciteial culture collection at National Institute for Environmental Studies (NIES).</title>
        <authorList>
            <person name="Hirose Y."/>
            <person name="Shimura Y."/>
            <person name="Fujisawa T."/>
            <person name="Nakamura Y."/>
            <person name="Kawachi M."/>
        </authorList>
    </citation>
    <scope>NUCLEOTIDE SEQUENCE [LARGE SCALE GENOMIC DNA]</scope>
    <source>
        <strain evidence="12 13">NIES-37</strain>
    </source>
</reference>
<dbReference type="SMART" id="SM00387">
    <property type="entry name" value="HATPase_c"/>
    <property type="match status" value="1"/>
</dbReference>
<feature type="coiled-coil region" evidence="8">
    <location>
        <begin position="275"/>
        <end position="302"/>
    </location>
</feature>
<feature type="domain" description="PAC" evidence="11">
    <location>
        <begin position="1028"/>
        <end position="1079"/>
    </location>
</feature>
<dbReference type="InterPro" id="IPR000014">
    <property type="entry name" value="PAS"/>
</dbReference>
<evidence type="ECO:0000256" key="5">
    <source>
        <dbReference type="ARBA" id="ARBA00022777"/>
    </source>
</evidence>
<evidence type="ECO:0000256" key="8">
    <source>
        <dbReference type="SAM" id="Coils"/>
    </source>
</evidence>
<dbReference type="SUPFAM" id="SSF55785">
    <property type="entry name" value="PYP-like sensor domain (PAS domain)"/>
    <property type="match status" value="8"/>
</dbReference>
<feature type="domain" description="PAC" evidence="11">
    <location>
        <begin position="755"/>
        <end position="807"/>
    </location>
</feature>
<evidence type="ECO:0000259" key="10">
    <source>
        <dbReference type="PROSITE" id="PS50112"/>
    </source>
</evidence>
<feature type="domain" description="PAS" evidence="10">
    <location>
        <begin position="954"/>
        <end position="1025"/>
    </location>
</feature>
<accession>A0A1Z4MZN4</accession>
<dbReference type="InterPro" id="IPR005467">
    <property type="entry name" value="His_kinase_dom"/>
</dbReference>
<gene>
    <name evidence="12" type="ORF">NIES37_28680</name>
</gene>
<dbReference type="SMART" id="SM00091">
    <property type="entry name" value="PAS"/>
    <property type="match status" value="8"/>
</dbReference>
<feature type="domain" description="PAS" evidence="10">
    <location>
        <begin position="12"/>
        <end position="83"/>
    </location>
</feature>
<dbReference type="KEGG" id="ttq:NIES37_28680"/>
<evidence type="ECO:0000259" key="11">
    <source>
        <dbReference type="PROSITE" id="PS50113"/>
    </source>
</evidence>
<comment type="function">
    <text evidence="7">Photoreceptor which exists in two forms that are reversibly interconvertible by light: the R form that absorbs maximally in the red region of the spectrum and the FR form that absorbs maximally in the far-red region.</text>
</comment>
<feature type="domain" description="PAS" evidence="10">
    <location>
        <begin position="555"/>
        <end position="624"/>
    </location>
</feature>
<dbReference type="InterPro" id="IPR036890">
    <property type="entry name" value="HATPase_C_sf"/>
</dbReference>
<evidence type="ECO:0000256" key="4">
    <source>
        <dbReference type="ARBA" id="ARBA00022679"/>
    </source>
</evidence>
<dbReference type="Pfam" id="PF00512">
    <property type="entry name" value="HisKA"/>
    <property type="match status" value="1"/>
</dbReference>
<dbReference type="Gene3D" id="3.30.565.10">
    <property type="entry name" value="Histidine kinase-like ATPase, C-terminal domain"/>
    <property type="match status" value="1"/>
</dbReference>
<proteinExistence type="predicted"/>
<feature type="domain" description="PAC" evidence="11">
    <location>
        <begin position="86"/>
        <end position="137"/>
    </location>
</feature>
<evidence type="ECO:0000259" key="9">
    <source>
        <dbReference type="PROSITE" id="PS50109"/>
    </source>
</evidence>
<comment type="catalytic activity">
    <reaction evidence="1">
        <text>ATP + protein L-histidine = ADP + protein N-phospho-L-histidine.</text>
        <dbReference type="EC" id="2.7.13.3"/>
    </reaction>
</comment>
<dbReference type="InterPro" id="IPR052162">
    <property type="entry name" value="Sensor_kinase/Photoreceptor"/>
</dbReference>
<feature type="domain" description="PAS" evidence="10">
    <location>
        <begin position="425"/>
        <end position="467"/>
    </location>
</feature>
<dbReference type="FunFam" id="3.30.565.10:FF:000006">
    <property type="entry name" value="Sensor histidine kinase WalK"/>
    <property type="match status" value="1"/>
</dbReference>